<dbReference type="Pfam" id="PF23735">
    <property type="entry name" value="KIF9"/>
    <property type="match status" value="1"/>
</dbReference>
<feature type="domain" description="Kinesin motor" evidence="5">
    <location>
        <begin position="15"/>
        <end position="355"/>
    </location>
</feature>
<dbReference type="SMART" id="SM00129">
    <property type="entry name" value="KISc"/>
    <property type="match status" value="1"/>
</dbReference>
<evidence type="ECO:0000256" key="3">
    <source>
        <dbReference type="PROSITE-ProRule" id="PRU00283"/>
    </source>
</evidence>
<keyword evidence="4" id="KW-0493">Microtubule</keyword>
<evidence type="ECO:0000313" key="6">
    <source>
        <dbReference type="EMBL" id="CEO98177.1"/>
    </source>
</evidence>
<dbReference type="Gene3D" id="3.40.850.10">
    <property type="entry name" value="Kinesin motor domain"/>
    <property type="match status" value="1"/>
</dbReference>
<keyword evidence="3 4" id="KW-0505">Motor protein</keyword>
<protein>
    <recommendedName>
        <fullName evidence="4">Kinesin-like protein</fullName>
    </recommendedName>
</protein>
<dbReference type="OMA" id="TREYEVW"/>
<sequence length="664" mass="73576">MDDTATATTTTASTTIDVYCRIRPTRRASRSYACDESGTRVILSVPRRAGDGYVNNQRDTFEFPFAGVFDQDATQEDVFARVAAPVVDSVLDGYNGTIFAYGQTGSGKTYTITGGAREYDERGIIPRSLARIFAHADRHASDNAFTVRIQYLEIYNNAGYNLLDGDRVPDRYDNMTKVVLREDEDGRIQYTGLDPITTTSLEDALNLLFYGDLNRIVEKTPMNDGSSRSHCIFMVQVESRSQRTGLIRRSRLNLVDLAGSERVAKTQVDGKILTEARRINLSLHYLEQVIVALHEQAQGSARVHVPYRNSMITTILKDSLGGNCRTVMVATVNVEQAQVDESISTCRFAQRVAMIVNDAKVNEELDPAIVIARLKRRVQELEAQLAVARPGDDADGAPFDDSARARCDTLVDEFVNSAADDDDEQASVTILSALAGDRIAYCLRRLKTLVGGAQQQRAASAGDAPANPHAIVRLKKVIEDRDNEIAILVGMLKAKEANGVANVRAAVASTGASLTPAQADEIVERRRAFDEYRTQGDSETRKQMQAGVEDLQAKIVAAKSLGERLNATMKTIDTLKDQLQQQRMRASVRQITDGEPSHDDANEIADLERRLDGERHAYGTLVASLRQAKKEIEHVQHWISKLRVRMQKEFDRMWVATRAPARPP</sequence>
<keyword evidence="7" id="KW-1185">Reference proteome</keyword>
<keyword evidence="2 3" id="KW-0067">ATP-binding</keyword>
<feature type="binding site" evidence="3">
    <location>
        <begin position="102"/>
        <end position="109"/>
    </location>
    <ligand>
        <name>ATP</name>
        <dbReference type="ChEBI" id="CHEBI:30616"/>
    </ligand>
</feature>
<gene>
    <name evidence="6" type="ORF">PBRA_006291</name>
</gene>
<evidence type="ECO:0000256" key="2">
    <source>
        <dbReference type="ARBA" id="ARBA00022840"/>
    </source>
</evidence>
<dbReference type="GO" id="GO:0003777">
    <property type="term" value="F:microtubule motor activity"/>
    <property type="evidence" value="ECO:0007669"/>
    <property type="project" value="InterPro"/>
</dbReference>
<dbReference type="PRINTS" id="PR00380">
    <property type="entry name" value="KINESINHEAVY"/>
</dbReference>
<dbReference type="STRING" id="37360.A0A0G4ISI9"/>
<dbReference type="GO" id="GO:0008017">
    <property type="term" value="F:microtubule binding"/>
    <property type="evidence" value="ECO:0007669"/>
    <property type="project" value="InterPro"/>
</dbReference>
<dbReference type="InterPro" id="IPR056524">
    <property type="entry name" value="KIF6/9_C"/>
</dbReference>
<dbReference type="AlphaFoldDB" id="A0A0G4ISI9"/>
<dbReference type="PROSITE" id="PS50067">
    <property type="entry name" value="KINESIN_MOTOR_2"/>
    <property type="match status" value="1"/>
</dbReference>
<keyword evidence="1 3" id="KW-0547">Nucleotide-binding</keyword>
<comment type="similarity">
    <text evidence="3 4">Belongs to the TRAFAC class myosin-kinesin ATPase superfamily. Kinesin family.</text>
</comment>
<proteinExistence type="inferred from homology"/>
<dbReference type="SUPFAM" id="SSF52540">
    <property type="entry name" value="P-loop containing nucleoside triphosphate hydrolases"/>
    <property type="match status" value="1"/>
</dbReference>
<dbReference type="PANTHER" id="PTHR47968:SF67">
    <property type="entry name" value="KINESIN MOTOR DOMAIN-CONTAINING PROTEIN"/>
    <property type="match status" value="1"/>
</dbReference>
<dbReference type="PANTHER" id="PTHR47968">
    <property type="entry name" value="CENTROMERE PROTEIN E"/>
    <property type="match status" value="1"/>
</dbReference>
<evidence type="ECO:0000256" key="4">
    <source>
        <dbReference type="RuleBase" id="RU000394"/>
    </source>
</evidence>
<dbReference type="GO" id="GO:0007018">
    <property type="term" value="P:microtubule-based movement"/>
    <property type="evidence" value="ECO:0007669"/>
    <property type="project" value="InterPro"/>
</dbReference>
<evidence type="ECO:0000256" key="1">
    <source>
        <dbReference type="ARBA" id="ARBA00022741"/>
    </source>
</evidence>
<dbReference type="PROSITE" id="PS00411">
    <property type="entry name" value="KINESIN_MOTOR_1"/>
    <property type="match status" value="1"/>
</dbReference>
<dbReference type="InterPro" id="IPR001752">
    <property type="entry name" value="Kinesin_motor_dom"/>
</dbReference>
<dbReference type="Proteomes" id="UP000039324">
    <property type="component" value="Unassembled WGS sequence"/>
</dbReference>
<dbReference type="OrthoDB" id="3176171at2759"/>
<dbReference type="GO" id="GO:0005524">
    <property type="term" value="F:ATP binding"/>
    <property type="evidence" value="ECO:0007669"/>
    <property type="project" value="UniProtKB-UniRule"/>
</dbReference>
<name>A0A0G4ISI9_PLABS</name>
<dbReference type="InterPro" id="IPR027417">
    <property type="entry name" value="P-loop_NTPase"/>
</dbReference>
<dbReference type="InterPro" id="IPR019821">
    <property type="entry name" value="Kinesin_motor_CS"/>
</dbReference>
<organism evidence="6 7">
    <name type="scientific">Plasmodiophora brassicae</name>
    <name type="common">Clubroot disease agent</name>
    <dbReference type="NCBI Taxonomy" id="37360"/>
    <lineage>
        <taxon>Eukaryota</taxon>
        <taxon>Sar</taxon>
        <taxon>Rhizaria</taxon>
        <taxon>Endomyxa</taxon>
        <taxon>Phytomyxea</taxon>
        <taxon>Plasmodiophorida</taxon>
        <taxon>Plasmodiophoridae</taxon>
        <taxon>Plasmodiophora</taxon>
    </lineage>
</organism>
<accession>A0A0G4ISI9</accession>
<reference evidence="6 7" key="1">
    <citation type="submission" date="2015-02" db="EMBL/GenBank/DDBJ databases">
        <authorList>
            <person name="Chooi Y.-H."/>
        </authorList>
    </citation>
    <scope>NUCLEOTIDE SEQUENCE [LARGE SCALE GENOMIC DNA]</scope>
    <source>
        <strain evidence="6">E3</strain>
    </source>
</reference>
<dbReference type="InterPro" id="IPR027640">
    <property type="entry name" value="Kinesin-like_fam"/>
</dbReference>
<dbReference type="Pfam" id="PF00225">
    <property type="entry name" value="Kinesin"/>
    <property type="match status" value="1"/>
</dbReference>
<dbReference type="InterPro" id="IPR036961">
    <property type="entry name" value="Kinesin_motor_dom_sf"/>
</dbReference>
<evidence type="ECO:0000259" key="5">
    <source>
        <dbReference type="PROSITE" id="PS50067"/>
    </source>
</evidence>
<evidence type="ECO:0000313" key="7">
    <source>
        <dbReference type="Proteomes" id="UP000039324"/>
    </source>
</evidence>
<dbReference type="EMBL" id="CDSF01000083">
    <property type="protein sequence ID" value="CEO98177.1"/>
    <property type="molecule type" value="Genomic_DNA"/>
</dbReference>
<dbReference type="GO" id="GO:0005874">
    <property type="term" value="C:microtubule"/>
    <property type="evidence" value="ECO:0007669"/>
    <property type="project" value="UniProtKB-KW"/>
</dbReference>